<gene>
    <name evidence="2" type="ORF">D7V64_15110</name>
</gene>
<dbReference type="AlphaFoldDB" id="A0A3A8G498"/>
<proteinExistence type="predicted"/>
<accession>A0A3A8G498</accession>
<sequence length="95" mass="11016">MKILAVILCMMGCLLLYFSHRHQNLLQQSLRKHHLYIGLSLILVSLILLFISVPKLVAVYMWLMTLLVVWSLIPFVALFKKNILHEISRSTKNPS</sequence>
<comment type="caution">
    <text evidence="2">The sequence shown here is derived from an EMBL/GenBank/DDBJ whole genome shotgun (WGS) entry which is preliminary data.</text>
</comment>
<keyword evidence="1" id="KW-0472">Membrane</keyword>
<keyword evidence="1" id="KW-0812">Transmembrane</keyword>
<feature type="transmembrane region" description="Helical" evidence="1">
    <location>
        <begin position="59"/>
        <end position="79"/>
    </location>
</feature>
<evidence type="ECO:0008006" key="4">
    <source>
        <dbReference type="Google" id="ProtNLM"/>
    </source>
</evidence>
<keyword evidence="1" id="KW-1133">Transmembrane helix</keyword>
<evidence type="ECO:0000313" key="3">
    <source>
        <dbReference type="Proteomes" id="UP000281084"/>
    </source>
</evidence>
<name>A0A3A8G498_9GAMM</name>
<dbReference type="EMBL" id="RAXZ01000032">
    <property type="protein sequence ID" value="RKG48511.1"/>
    <property type="molecule type" value="Genomic_DNA"/>
</dbReference>
<feature type="transmembrane region" description="Helical" evidence="1">
    <location>
        <begin position="35"/>
        <end position="53"/>
    </location>
</feature>
<evidence type="ECO:0000313" key="2">
    <source>
        <dbReference type="EMBL" id="RKG48511.1"/>
    </source>
</evidence>
<dbReference type="RefSeq" id="WP_120368219.1">
    <property type="nucleotide sequence ID" value="NZ_RAXZ01000032.1"/>
</dbReference>
<protein>
    <recommendedName>
        <fullName evidence="4">DUF3325 family protein</fullName>
    </recommendedName>
</protein>
<organism evidence="2 3">
    <name type="scientific">Acinetobacter cumulans</name>
    <dbReference type="NCBI Taxonomy" id="2136182"/>
    <lineage>
        <taxon>Bacteria</taxon>
        <taxon>Pseudomonadati</taxon>
        <taxon>Pseudomonadota</taxon>
        <taxon>Gammaproteobacteria</taxon>
        <taxon>Moraxellales</taxon>
        <taxon>Moraxellaceae</taxon>
        <taxon>Acinetobacter</taxon>
    </lineage>
</organism>
<dbReference type="Proteomes" id="UP000281084">
    <property type="component" value="Unassembled WGS sequence"/>
</dbReference>
<reference evidence="2 3" key="1">
    <citation type="submission" date="2018-09" db="EMBL/GenBank/DDBJ databases">
        <title>The draft genome of Acinetobacter spp. strains.</title>
        <authorList>
            <person name="Qin J."/>
            <person name="Feng Y."/>
            <person name="Zong Z."/>
        </authorList>
    </citation>
    <scope>NUCLEOTIDE SEQUENCE [LARGE SCALE GENOMIC DNA]</scope>
    <source>
        <strain evidence="2 3">WCHAc060002</strain>
    </source>
</reference>
<evidence type="ECO:0000256" key="1">
    <source>
        <dbReference type="SAM" id="Phobius"/>
    </source>
</evidence>